<feature type="domain" description="RING-type" evidence="21">
    <location>
        <begin position="33"/>
        <end position="89"/>
    </location>
</feature>
<comment type="pathway">
    <text evidence="3">Protein modification; protein ubiquitination.</text>
</comment>
<evidence type="ECO:0000256" key="13">
    <source>
        <dbReference type="ARBA" id="ARBA00023125"/>
    </source>
</evidence>
<keyword evidence="25" id="KW-1185">Reference proteome</keyword>
<dbReference type="PROSITE" id="PS50800">
    <property type="entry name" value="SAP"/>
    <property type="match status" value="1"/>
</dbReference>
<dbReference type="SMART" id="SM00734">
    <property type="entry name" value="ZnF_Rad18"/>
    <property type="match status" value="1"/>
</dbReference>
<dbReference type="InterPro" id="IPR013083">
    <property type="entry name" value="Znf_RING/FYVE/PHD"/>
</dbReference>
<proteinExistence type="inferred from homology"/>
<evidence type="ECO:0000256" key="20">
    <source>
        <dbReference type="SAM" id="MobiDB-lite"/>
    </source>
</evidence>
<dbReference type="PANTHER" id="PTHR14134:SF2">
    <property type="entry name" value="E3 UBIQUITIN-PROTEIN LIGASE RAD18"/>
    <property type="match status" value="1"/>
</dbReference>
<dbReference type="InterPro" id="IPR006642">
    <property type="entry name" value="Rad18_UBZ4"/>
</dbReference>
<dbReference type="GO" id="GO:0005634">
    <property type="term" value="C:nucleus"/>
    <property type="evidence" value="ECO:0007669"/>
    <property type="project" value="UniProtKB-SubCell"/>
</dbReference>
<evidence type="ECO:0000256" key="8">
    <source>
        <dbReference type="ARBA" id="ARBA00022723"/>
    </source>
</evidence>
<keyword evidence="8" id="KW-0479">Metal-binding</keyword>
<dbReference type="PROSITE" id="PS50089">
    <property type="entry name" value="ZF_RING_2"/>
    <property type="match status" value="1"/>
</dbReference>
<evidence type="ECO:0000259" key="22">
    <source>
        <dbReference type="PROSITE" id="PS50800"/>
    </source>
</evidence>
<keyword evidence="9 18" id="KW-0227">DNA damage</keyword>
<keyword evidence="7" id="KW-0808">Transferase</keyword>
<comment type="subcellular location">
    <subcellularLocation>
        <location evidence="2">Nucleus</location>
    </subcellularLocation>
</comment>
<dbReference type="PROSITE" id="PS51908">
    <property type="entry name" value="ZF_UBZ4"/>
    <property type="match status" value="1"/>
</dbReference>
<dbReference type="AlphaFoldDB" id="A0A9P7K5X0"/>
<dbReference type="InterPro" id="IPR003034">
    <property type="entry name" value="SAP_dom"/>
</dbReference>
<evidence type="ECO:0000256" key="12">
    <source>
        <dbReference type="ARBA" id="ARBA00022833"/>
    </source>
</evidence>
<dbReference type="GO" id="GO:0061630">
    <property type="term" value="F:ubiquitin protein ligase activity"/>
    <property type="evidence" value="ECO:0007669"/>
    <property type="project" value="UniProtKB-EC"/>
</dbReference>
<accession>A0A9P7K5X0</accession>
<dbReference type="GO" id="GO:0006513">
    <property type="term" value="P:protein monoubiquitination"/>
    <property type="evidence" value="ECO:0007669"/>
    <property type="project" value="InterPro"/>
</dbReference>
<protein>
    <recommendedName>
        <fullName evidence="6">Postreplication repair E3 ubiquitin-protein ligase RAD18</fullName>
        <ecNumber evidence="5">2.3.2.27</ecNumber>
    </recommendedName>
    <alternativeName>
        <fullName evidence="16">RING-type E3 ubiquitin transferase RAD18</fullName>
    </alternativeName>
</protein>
<keyword evidence="10 17" id="KW-0863">Zinc-finger</keyword>
<evidence type="ECO:0000256" key="4">
    <source>
        <dbReference type="ARBA" id="ARBA00009506"/>
    </source>
</evidence>
<dbReference type="EMBL" id="JABCKI010005719">
    <property type="protein sequence ID" value="KAG5639536.1"/>
    <property type="molecule type" value="Genomic_DNA"/>
</dbReference>
<evidence type="ECO:0000256" key="17">
    <source>
        <dbReference type="PROSITE-ProRule" id="PRU00175"/>
    </source>
</evidence>
<dbReference type="InterPro" id="IPR039577">
    <property type="entry name" value="Rad18"/>
</dbReference>
<keyword evidence="12" id="KW-0862">Zinc</keyword>
<feature type="domain" description="UBZ4-type" evidence="23">
    <location>
        <begin position="195"/>
        <end position="223"/>
    </location>
</feature>
<name>A0A9P7K5X0_9AGAR</name>
<dbReference type="Gene3D" id="3.30.40.10">
    <property type="entry name" value="Zinc/RING finger domain, C3HC4 (zinc finger)"/>
    <property type="match status" value="1"/>
</dbReference>
<feature type="compositionally biased region" description="Low complexity" evidence="20">
    <location>
        <begin position="149"/>
        <end position="164"/>
    </location>
</feature>
<evidence type="ECO:0000256" key="18">
    <source>
        <dbReference type="PROSITE-ProRule" id="PRU01256"/>
    </source>
</evidence>
<evidence type="ECO:0000313" key="25">
    <source>
        <dbReference type="Proteomes" id="UP000717328"/>
    </source>
</evidence>
<feature type="region of interest" description="Disordered" evidence="20">
    <location>
        <begin position="127"/>
        <end position="198"/>
    </location>
</feature>
<evidence type="ECO:0000313" key="24">
    <source>
        <dbReference type="EMBL" id="KAG5639536.1"/>
    </source>
</evidence>
<comment type="similarity">
    <text evidence="4">Belongs to the RAD18 family.</text>
</comment>
<reference evidence="24" key="2">
    <citation type="submission" date="2021-10" db="EMBL/GenBank/DDBJ databases">
        <title>Phylogenomics reveals ancestral predisposition of the termite-cultivated fungus Termitomyces towards a domesticated lifestyle.</title>
        <authorList>
            <person name="Auxier B."/>
            <person name="Grum-Grzhimaylo A."/>
            <person name="Cardenas M.E."/>
            <person name="Lodge J.D."/>
            <person name="Laessoe T."/>
            <person name="Pedersen O."/>
            <person name="Smith M.E."/>
            <person name="Kuyper T.W."/>
            <person name="Franco-Molano E.A."/>
            <person name="Baroni T.J."/>
            <person name="Aanen D.K."/>
        </authorList>
    </citation>
    <scope>NUCLEOTIDE SEQUENCE</scope>
    <source>
        <strain evidence="24">D49</strain>
    </source>
</reference>
<keyword evidence="15" id="KW-0539">Nucleus</keyword>
<comment type="caution">
    <text evidence="24">The sequence shown here is derived from an EMBL/GenBank/DDBJ whole genome shotgun (WGS) entry which is preliminary data.</text>
</comment>
<evidence type="ECO:0000259" key="21">
    <source>
        <dbReference type="PROSITE" id="PS50089"/>
    </source>
</evidence>
<keyword evidence="14 18" id="KW-0234">DNA repair</keyword>
<evidence type="ECO:0000256" key="11">
    <source>
        <dbReference type="ARBA" id="ARBA00022786"/>
    </source>
</evidence>
<evidence type="ECO:0000256" key="16">
    <source>
        <dbReference type="ARBA" id="ARBA00031783"/>
    </source>
</evidence>
<keyword evidence="13" id="KW-0238">DNA-binding</keyword>
<evidence type="ECO:0000256" key="3">
    <source>
        <dbReference type="ARBA" id="ARBA00004906"/>
    </source>
</evidence>
<evidence type="ECO:0000256" key="10">
    <source>
        <dbReference type="ARBA" id="ARBA00022771"/>
    </source>
</evidence>
<dbReference type="OrthoDB" id="9049620at2759"/>
<dbReference type="Proteomes" id="UP000717328">
    <property type="component" value="Unassembled WGS sequence"/>
</dbReference>
<evidence type="ECO:0000256" key="5">
    <source>
        <dbReference type="ARBA" id="ARBA00012483"/>
    </source>
</evidence>
<dbReference type="SUPFAM" id="SSF57850">
    <property type="entry name" value="RING/U-box"/>
    <property type="match status" value="1"/>
</dbReference>
<evidence type="ECO:0000256" key="2">
    <source>
        <dbReference type="ARBA" id="ARBA00004123"/>
    </source>
</evidence>
<keyword evidence="11" id="KW-0833">Ubl conjugation pathway</keyword>
<feature type="region of interest" description="Disordered" evidence="20">
    <location>
        <begin position="406"/>
        <end position="435"/>
    </location>
</feature>
<dbReference type="GO" id="GO:0006281">
    <property type="term" value="P:DNA repair"/>
    <property type="evidence" value="ECO:0007669"/>
    <property type="project" value="UniProtKB-KW"/>
</dbReference>
<sequence length="435" mass="48324">MNSLLASNVPDPTDFPPITVAPGLRTLDGSLRCSICGELYDAPVTLNCGHCFCSFVSPLLDFVENLIQSFRVQCVRTSLAEKQECPGCRKAAIEGHLRPNPVMEEVVEAWKLSRPYILNLAKEDERQAQESETIVNTPLGKKRKIAPDTGARGTGASSSASRSPSRLKRTGSEATIPTSDIDEDEMPHTPKPDDLLPCPLCSKRVKFKAINRHLDNGCKDPPVSSNPPRSTSSDWKKLMAGPTNGKSRGTNDDEDTFPLPKASYGTLKDKKLKEMLVEQGLPTSGDRTQWIQRHQRCVDPSFRPFGLFASCQVHVWNAAANAHRAFKHRRTKADLRKEIKKWEDERARKRKTTVEDTTVHQKRHKDEFAQLIEAARPRGSGTGVISEDYKGVSPTQTRRALLAEQSKSDIVVSSRGTEEEGVIVVDSEEEELTRT</sequence>
<comment type="catalytic activity">
    <reaction evidence="1">
        <text>S-ubiquitinyl-[E2 ubiquitin-conjugating enzyme]-L-cysteine + [acceptor protein]-L-lysine = [E2 ubiquitin-conjugating enzyme]-L-cysteine + N(6)-ubiquitinyl-[acceptor protein]-L-lysine.</text>
        <dbReference type="EC" id="2.3.2.27"/>
    </reaction>
</comment>
<feature type="coiled-coil region" evidence="19">
    <location>
        <begin position="325"/>
        <end position="352"/>
    </location>
</feature>
<evidence type="ECO:0000259" key="23">
    <source>
        <dbReference type="PROSITE" id="PS51908"/>
    </source>
</evidence>
<evidence type="ECO:0000256" key="7">
    <source>
        <dbReference type="ARBA" id="ARBA00022679"/>
    </source>
</evidence>
<evidence type="ECO:0000256" key="15">
    <source>
        <dbReference type="ARBA" id="ARBA00023242"/>
    </source>
</evidence>
<dbReference type="GO" id="GO:0008270">
    <property type="term" value="F:zinc ion binding"/>
    <property type="evidence" value="ECO:0007669"/>
    <property type="project" value="UniProtKB-KW"/>
</dbReference>
<gene>
    <name evidence="24" type="ORF">H0H81_000683</name>
</gene>
<dbReference type="EC" id="2.3.2.27" evidence="5"/>
<evidence type="ECO:0000256" key="14">
    <source>
        <dbReference type="ARBA" id="ARBA00023204"/>
    </source>
</evidence>
<dbReference type="GO" id="GO:0097505">
    <property type="term" value="C:Rad6-Rad18 complex"/>
    <property type="evidence" value="ECO:0007669"/>
    <property type="project" value="TreeGrafter"/>
</dbReference>
<evidence type="ECO:0000256" key="9">
    <source>
        <dbReference type="ARBA" id="ARBA00022763"/>
    </source>
</evidence>
<reference evidence="24" key="1">
    <citation type="submission" date="2021-02" db="EMBL/GenBank/DDBJ databases">
        <authorList>
            <person name="Nieuwenhuis M."/>
            <person name="Van De Peppel L.J.J."/>
        </authorList>
    </citation>
    <scope>NUCLEOTIDE SEQUENCE</scope>
    <source>
        <strain evidence="24">D49</strain>
    </source>
</reference>
<feature type="compositionally biased region" description="Acidic residues" evidence="20">
    <location>
        <begin position="426"/>
        <end position="435"/>
    </location>
</feature>
<dbReference type="GO" id="GO:0003697">
    <property type="term" value="F:single-stranded DNA binding"/>
    <property type="evidence" value="ECO:0007669"/>
    <property type="project" value="InterPro"/>
</dbReference>
<organism evidence="24 25">
    <name type="scientific">Sphagnurus paluster</name>
    <dbReference type="NCBI Taxonomy" id="117069"/>
    <lineage>
        <taxon>Eukaryota</taxon>
        <taxon>Fungi</taxon>
        <taxon>Dikarya</taxon>
        <taxon>Basidiomycota</taxon>
        <taxon>Agaricomycotina</taxon>
        <taxon>Agaricomycetes</taxon>
        <taxon>Agaricomycetidae</taxon>
        <taxon>Agaricales</taxon>
        <taxon>Tricholomatineae</taxon>
        <taxon>Lyophyllaceae</taxon>
        <taxon>Sphagnurus</taxon>
    </lineage>
</organism>
<feature type="domain" description="SAP" evidence="22">
    <location>
        <begin position="264"/>
        <end position="298"/>
    </location>
</feature>
<feature type="region of interest" description="Disordered" evidence="20">
    <location>
        <begin position="214"/>
        <end position="263"/>
    </location>
</feature>
<evidence type="ECO:0000256" key="6">
    <source>
        <dbReference type="ARBA" id="ARBA00015551"/>
    </source>
</evidence>
<evidence type="ECO:0000256" key="19">
    <source>
        <dbReference type="SAM" id="Coils"/>
    </source>
</evidence>
<keyword evidence="19" id="KW-0175">Coiled coil</keyword>
<dbReference type="InterPro" id="IPR001841">
    <property type="entry name" value="Znf_RING"/>
</dbReference>
<dbReference type="PANTHER" id="PTHR14134">
    <property type="entry name" value="E3 UBIQUITIN-PROTEIN LIGASE RAD18"/>
    <property type="match status" value="1"/>
</dbReference>
<dbReference type="GO" id="GO:0006301">
    <property type="term" value="P:DNA damage tolerance"/>
    <property type="evidence" value="ECO:0007669"/>
    <property type="project" value="InterPro"/>
</dbReference>
<evidence type="ECO:0000256" key="1">
    <source>
        <dbReference type="ARBA" id="ARBA00000900"/>
    </source>
</evidence>